<dbReference type="InterPro" id="IPR038587">
    <property type="entry name" value="Ribosomal_eL40_sf"/>
</dbReference>
<dbReference type="InterPro" id="IPR026870">
    <property type="entry name" value="Zinc_ribbon_dom"/>
</dbReference>
<dbReference type="Pfam" id="PF13240">
    <property type="entry name" value="Zn_Ribbon_1"/>
    <property type="match status" value="1"/>
</dbReference>
<proteinExistence type="predicted"/>
<feature type="domain" description="Zinc-ribbon" evidence="1">
    <location>
        <begin position="5"/>
        <end position="26"/>
    </location>
</feature>
<accession>A0AAX4L3T3</accession>
<dbReference type="AlphaFoldDB" id="A0AAX4L3T3"/>
<dbReference type="Pfam" id="PF06157">
    <property type="entry name" value="DUF973"/>
    <property type="match status" value="1"/>
</dbReference>
<protein>
    <submittedName>
        <fullName evidence="2">DUF973 family protein</fullName>
    </submittedName>
</protein>
<dbReference type="GeneID" id="89335690"/>
<sequence>MPILCPNCGYTNPDGAKFCMNCGSSLTQQISTTRVIVKTFKTKNADLDSIRNQISDIMDQIEKDTQKGEFGFPKIGDKKPSIRIVSKNAIENGYLKLEIQLSSPASITSAYIKNPYISATYISESTLNSGNNEITIYFGDRSSLVSGERYTVMLGLNLNGANIEVPVMVRYQS</sequence>
<evidence type="ECO:0000313" key="3">
    <source>
        <dbReference type="Proteomes" id="UP001432202"/>
    </source>
</evidence>
<evidence type="ECO:0000313" key="2">
    <source>
        <dbReference type="EMBL" id="WWQ61056.1"/>
    </source>
</evidence>
<reference evidence="2 3" key="1">
    <citation type="submission" date="2024-02" db="EMBL/GenBank/DDBJ databases">
        <title>STSV induces naive adaptation in Sulfolobus.</title>
        <authorList>
            <person name="Xiang X."/>
            <person name="Song M."/>
        </authorList>
    </citation>
    <scope>NUCLEOTIDE SEQUENCE [LARGE SCALE GENOMIC DNA]</scope>
    <source>
        <strain evidence="2 3">RT2</strain>
    </source>
</reference>
<dbReference type="RefSeq" id="WP_338602794.1">
    <property type="nucleotide sequence ID" value="NZ_CP146016.1"/>
</dbReference>
<organism evidence="2 3">
    <name type="scientific">Sulfolobus tengchongensis</name>
    <dbReference type="NCBI Taxonomy" id="207809"/>
    <lineage>
        <taxon>Archaea</taxon>
        <taxon>Thermoproteota</taxon>
        <taxon>Thermoprotei</taxon>
        <taxon>Sulfolobales</taxon>
        <taxon>Sulfolobaceae</taxon>
        <taxon>Sulfolobus</taxon>
    </lineage>
</organism>
<dbReference type="Proteomes" id="UP001432202">
    <property type="component" value="Chromosome"/>
</dbReference>
<dbReference type="EMBL" id="CP146016">
    <property type="protein sequence ID" value="WWQ61056.1"/>
    <property type="molecule type" value="Genomic_DNA"/>
</dbReference>
<dbReference type="Gene3D" id="4.10.1060.50">
    <property type="match status" value="1"/>
</dbReference>
<dbReference type="InterPro" id="IPR009321">
    <property type="entry name" value="DUF973"/>
</dbReference>
<evidence type="ECO:0000259" key="1">
    <source>
        <dbReference type="Pfam" id="PF13240"/>
    </source>
</evidence>
<gene>
    <name evidence="2" type="ORF">V6M85_02940</name>
</gene>
<name>A0AAX4L3T3_9CREN</name>
<keyword evidence="3" id="KW-1185">Reference proteome</keyword>